<reference evidence="4 5" key="1">
    <citation type="journal article" date="2019" name="Emerg. Microbes Infect.">
        <title>Comprehensive subspecies identification of 175 nontuberculous mycobacteria species based on 7547 genomic profiles.</title>
        <authorList>
            <person name="Matsumoto Y."/>
            <person name="Kinjo T."/>
            <person name="Motooka D."/>
            <person name="Nabeya D."/>
            <person name="Jung N."/>
            <person name="Uechi K."/>
            <person name="Horii T."/>
            <person name="Iida T."/>
            <person name="Fujita J."/>
            <person name="Nakamura S."/>
        </authorList>
    </citation>
    <scope>NUCLEOTIDE SEQUENCE [LARGE SCALE GENOMIC DNA]</scope>
    <source>
        <strain evidence="4 5">JCM 15657</strain>
    </source>
</reference>
<sequence length="591" mass="60657">MSFTVLPPELNSARMFAGAGPGPILAAAAAWDGLAEELEAAAGSFAAVASGLTSGAWQGSASLAMMRAAGPYLRWLSTAAGHAELTAVQARLAASTFEAARAAIVNPAMIAANRTRLVSLVASNLLGQNSPAIAAAEAEYEQMWAQDVAAMCGYHAGASAAVTPLAPFQEGLQQLLANLPVSVDLTTATFNVGTGNTGVNNIGNGNTGNGNIGAGNYGDGNVGIGNVGNGNVGIGNIGNWNVGIGNTGNRIFGYGNPGSGNVGVLLIDANQVGAGVPAEVALIMGGTGLSPLPKPGDVELIEQFITPHHPSYVAKFLVVPSKFFPFTGLDSLTLDASVAQGVERLNTAIMAQYAAGNHTIVLGASQSAAIATLEMRYLQTLPAGLRPGPDELSFVLFGNPDRPDGGLLARLPGFSIPPLGFTWYGATPADAYPTVDYAVQYDGVADFPRYPLNLLATANAIAGFFFVHPAYDTLTPAQIASGVVQPASADSLTTYILIPSDDLPLLLPLRAIPFVGNPLAELIQPDLRVLIELGYDRTGYQDVPTPFGLFPNVDPAAVVADLQLGAVQGVNNALAELGLPPPPVLACQRID</sequence>
<feature type="domain" description="PPE" evidence="2">
    <location>
        <begin position="3"/>
        <end position="165"/>
    </location>
</feature>
<protein>
    <submittedName>
        <fullName evidence="4">Putative PPE family protein PPE42</fullName>
    </submittedName>
</protein>
<dbReference type="EMBL" id="AP022581">
    <property type="protein sequence ID" value="BBX95827.1"/>
    <property type="molecule type" value="Genomic_DNA"/>
</dbReference>
<dbReference type="SUPFAM" id="SSF53474">
    <property type="entry name" value="alpha/beta-Hydrolases"/>
    <property type="match status" value="1"/>
</dbReference>
<dbReference type="Gene3D" id="1.20.1260.20">
    <property type="entry name" value="PPE superfamily"/>
    <property type="match status" value="1"/>
</dbReference>
<name>A0A1X1YTT1_9MYCO</name>
<dbReference type="InterPro" id="IPR038332">
    <property type="entry name" value="PPE_sf"/>
</dbReference>
<dbReference type="FunFam" id="1.20.1260.20:FF:000001">
    <property type="entry name" value="PPE family protein PPE41"/>
    <property type="match status" value="1"/>
</dbReference>
<dbReference type="STRING" id="169765.AWC15_13190"/>
<evidence type="ECO:0000313" key="5">
    <source>
        <dbReference type="Proteomes" id="UP000466396"/>
    </source>
</evidence>
<feature type="domain" description="PE-PPE" evidence="3">
    <location>
        <begin position="310"/>
        <end position="536"/>
    </location>
</feature>
<evidence type="ECO:0000259" key="2">
    <source>
        <dbReference type="Pfam" id="PF00823"/>
    </source>
</evidence>
<dbReference type="RefSeq" id="WP_085156825.1">
    <property type="nucleotide sequence ID" value="NZ_AP022581.1"/>
</dbReference>
<dbReference type="OrthoDB" id="4568361at2"/>
<dbReference type="Pfam" id="PF08237">
    <property type="entry name" value="PE-PPE"/>
    <property type="match status" value="1"/>
</dbReference>
<gene>
    <name evidence="4" type="primary">PPE42</name>
    <name evidence="4" type="ORF">MLAC_11210</name>
</gene>
<accession>A0A1X1YTT1</accession>
<dbReference type="PANTHER" id="PTHR46766">
    <property type="entry name" value="GLUTAMINE-RICH PROTEIN 2"/>
    <property type="match status" value="1"/>
</dbReference>
<dbReference type="InterPro" id="IPR029058">
    <property type="entry name" value="AB_hydrolase_fold"/>
</dbReference>
<dbReference type="SUPFAM" id="SSF140459">
    <property type="entry name" value="PE/PPE dimer-like"/>
    <property type="match status" value="1"/>
</dbReference>
<evidence type="ECO:0000313" key="4">
    <source>
        <dbReference type="EMBL" id="BBX95827.1"/>
    </source>
</evidence>
<organism evidence="4 5">
    <name type="scientific">Mycobacterium lacus</name>
    <dbReference type="NCBI Taxonomy" id="169765"/>
    <lineage>
        <taxon>Bacteria</taxon>
        <taxon>Bacillati</taxon>
        <taxon>Actinomycetota</taxon>
        <taxon>Actinomycetes</taxon>
        <taxon>Mycobacteriales</taxon>
        <taxon>Mycobacteriaceae</taxon>
        <taxon>Mycobacterium</taxon>
    </lineage>
</organism>
<dbReference type="Pfam" id="PF00823">
    <property type="entry name" value="PPE"/>
    <property type="match status" value="1"/>
</dbReference>
<evidence type="ECO:0000256" key="1">
    <source>
        <dbReference type="ARBA" id="ARBA00010652"/>
    </source>
</evidence>
<dbReference type="PANTHER" id="PTHR46766:SF1">
    <property type="entry name" value="GLUTAMINE-RICH PROTEIN 2"/>
    <property type="match status" value="1"/>
</dbReference>
<keyword evidence="5" id="KW-1185">Reference proteome</keyword>
<dbReference type="InterPro" id="IPR013228">
    <property type="entry name" value="PE-PPE_C"/>
</dbReference>
<dbReference type="GO" id="GO:0052572">
    <property type="term" value="P:response to host immune response"/>
    <property type="evidence" value="ECO:0007669"/>
    <property type="project" value="TreeGrafter"/>
</dbReference>
<dbReference type="AlphaFoldDB" id="A0A1X1YTT1"/>
<dbReference type="KEGG" id="mlj:MLAC_11210"/>
<proteinExistence type="inferred from homology"/>
<dbReference type="Proteomes" id="UP000466396">
    <property type="component" value="Chromosome"/>
</dbReference>
<comment type="similarity">
    <text evidence="1">Belongs to the mycobacterial PPE family.</text>
</comment>
<dbReference type="InterPro" id="IPR000030">
    <property type="entry name" value="PPE_dom"/>
</dbReference>
<evidence type="ECO:0000259" key="3">
    <source>
        <dbReference type="Pfam" id="PF08237"/>
    </source>
</evidence>